<dbReference type="AlphaFoldDB" id="L9ZBD5"/>
<dbReference type="eggNOG" id="arCOG11878">
    <property type="taxonomic scope" value="Archaea"/>
</dbReference>
<dbReference type="PROSITE" id="PS51318">
    <property type="entry name" value="TAT"/>
    <property type="match status" value="1"/>
</dbReference>
<evidence type="ECO:0000313" key="2">
    <source>
        <dbReference type="EMBL" id="ELY83704.1"/>
    </source>
</evidence>
<sequence>MTRIPQSRRDYLLALGATGAVAGSGAIVLSSASSDDDDDETDTDEPLTGTDDHDDNADQKKKKTDDHADHEETDEDGADTMDELELEAVGYRTAETETGTTLDAAFRVHNHGKRDVTVEWSVTDGERSGSVSVAAKDATPFWVRGLEDAKAAVTLSHDGTEIATTKVDSKTELDRKKKRKGERIEFIDCQTVRVVGDFEEVVIEASFDGDDFGNVRGPVGPVDGERTIHVSELESTPENSRLDAAEAFRDASNTFPGGGAIRVANPNLVECGEKLFDEPDDEEFIEFIDCQTVRIVGDFAEVRFEVVFNGEGIGNVMPFIGPVEGERTVSVDELEDAPTDSIILEAEAYREGTPTIAGFGELRATNPDSRQCQEEFFGEVIA</sequence>
<dbReference type="InterPro" id="IPR006311">
    <property type="entry name" value="TAT_signal"/>
</dbReference>
<comment type="caution">
    <text evidence="2">The sequence shown here is derived from an EMBL/GenBank/DDBJ whole genome shotgun (WGS) entry which is preliminary data.</text>
</comment>
<feature type="region of interest" description="Disordered" evidence="1">
    <location>
        <begin position="30"/>
        <end position="82"/>
    </location>
</feature>
<evidence type="ECO:0000256" key="1">
    <source>
        <dbReference type="SAM" id="MobiDB-lite"/>
    </source>
</evidence>
<feature type="compositionally biased region" description="Acidic residues" evidence="1">
    <location>
        <begin position="71"/>
        <end position="82"/>
    </location>
</feature>
<evidence type="ECO:0000313" key="3">
    <source>
        <dbReference type="Proteomes" id="UP000011511"/>
    </source>
</evidence>
<dbReference type="PATRIC" id="fig|1227494.3.peg.3602"/>
<gene>
    <name evidence="2" type="ORF">C485_18167</name>
</gene>
<keyword evidence="3" id="KW-1185">Reference proteome</keyword>
<proteinExistence type="predicted"/>
<name>L9ZBD5_NATA2</name>
<feature type="compositionally biased region" description="Basic and acidic residues" evidence="1">
    <location>
        <begin position="56"/>
        <end position="70"/>
    </location>
</feature>
<dbReference type="Proteomes" id="UP000011511">
    <property type="component" value="Unassembled WGS sequence"/>
</dbReference>
<feature type="compositionally biased region" description="Acidic residues" evidence="1">
    <location>
        <begin position="34"/>
        <end position="45"/>
    </location>
</feature>
<dbReference type="EMBL" id="AOIK01000043">
    <property type="protein sequence ID" value="ELY83704.1"/>
    <property type="molecule type" value="Genomic_DNA"/>
</dbReference>
<organism evidence="2 3">
    <name type="scientific">Natrinema altunense (strain JCM 12890 / CGMCC 1.3731 / AJ2)</name>
    <dbReference type="NCBI Taxonomy" id="1227494"/>
    <lineage>
        <taxon>Archaea</taxon>
        <taxon>Methanobacteriati</taxon>
        <taxon>Methanobacteriota</taxon>
        <taxon>Stenosarchaea group</taxon>
        <taxon>Halobacteria</taxon>
        <taxon>Halobacteriales</taxon>
        <taxon>Natrialbaceae</taxon>
        <taxon>Natrinema</taxon>
    </lineage>
</organism>
<dbReference type="eggNOG" id="arCOG14157">
    <property type="taxonomic scope" value="Archaea"/>
</dbReference>
<dbReference type="RefSeq" id="WP_007110847.1">
    <property type="nucleotide sequence ID" value="NZ_AOIK01000043.1"/>
</dbReference>
<accession>L9ZBD5</accession>
<reference evidence="2 3" key="1">
    <citation type="journal article" date="2014" name="PLoS Genet.">
        <title>Phylogenetically driven sequencing of extremely halophilic archaea reveals strategies for static and dynamic osmo-response.</title>
        <authorList>
            <person name="Becker E.A."/>
            <person name="Seitzer P.M."/>
            <person name="Tritt A."/>
            <person name="Larsen D."/>
            <person name="Krusor M."/>
            <person name="Yao A.I."/>
            <person name="Wu D."/>
            <person name="Madern D."/>
            <person name="Eisen J.A."/>
            <person name="Darling A.E."/>
            <person name="Facciotti M.T."/>
        </authorList>
    </citation>
    <scope>NUCLEOTIDE SEQUENCE [LARGE SCALE GENOMIC DNA]</scope>
    <source>
        <strain evidence="2 3">JCM 12890</strain>
    </source>
</reference>
<protein>
    <submittedName>
        <fullName evidence="2">Uncharacterized protein</fullName>
    </submittedName>
</protein>